<reference evidence="5" key="1">
    <citation type="submission" date="2017-08" db="EMBL/GenBank/DDBJ databases">
        <authorList>
            <person name="Varghese N."/>
            <person name="Submissions S."/>
        </authorList>
    </citation>
    <scope>NUCLEOTIDE SEQUENCE [LARGE SCALE GENOMIC DNA]</scope>
    <source>
        <strain evidence="5">DSM 4725</strain>
    </source>
</reference>
<keyword evidence="5" id="KW-1185">Reference proteome</keyword>
<dbReference type="AlphaFoldDB" id="A0A285V7C1"/>
<dbReference type="PANTHER" id="PTHR34700:SF4">
    <property type="entry name" value="PHAGE-LIKE ELEMENT PBSX PROTEIN XKDP"/>
    <property type="match status" value="1"/>
</dbReference>
<dbReference type="EMBL" id="OBQI01000004">
    <property type="protein sequence ID" value="SOC50034.1"/>
    <property type="molecule type" value="Genomic_DNA"/>
</dbReference>
<feature type="compositionally biased region" description="Pro residues" evidence="1">
    <location>
        <begin position="343"/>
        <end position="358"/>
    </location>
</feature>
<dbReference type="InterPro" id="IPR036779">
    <property type="entry name" value="LysM_dom_sf"/>
</dbReference>
<keyword evidence="2" id="KW-1133">Transmembrane helix</keyword>
<feature type="transmembrane region" description="Helical" evidence="2">
    <location>
        <begin position="12"/>
        <end position="35"/>
    </location>
</feature>
<evidence type="ECO:0000256" key="1">
    <source>
        <dbReference type="SAM" id="MobiDB-lite"/>
    </source>
</evidence>
<gene>
    <name evidence="4" type="ORF">SAMN05660748_2771</name>
</gene>
<dbReference type="Gene3D" id="1.10.10.10">
    <property type="entry name" value="Winged helix-like DNA-binding domain superfamily/Winged helix DNA-binding domain"/>
    <property type="match status" value="1"/>
</dbReference>
<dbReference type="InterPro" id="IPR018392">
    <property type="entry name" value="LysM"/>
</dbReference>
<evidence type="ECO:0000256" key="2">
    <source>
        <dbReference type="SAM" id="Phobius"/>
    </source>
</evidence>
<organism evidence="4 5">
    <name type="scientific">Blastococcus aggregatus</name>
    <dbReference type="NCBI Taxonomy" id="38502"/>
    <lineage>
        <taxon>Bacteria</taxon>
        <taxon>Bacillati</taxon>
        <taxon>Actinomycetota</taxon>
        <taxon>Actinomycetes</taxon>
        <taxon>Geodermatophilales</taxon>
        <taxon>Geodermatophilaceae</taxon>
        <taxon>Blastococcus</taxon>
    </lineage>
</organism>
<keyword evidence="2" id="KW-0812">Transmembrane</keyword>
<dbReference type="Gene3D" id="3.10.350.10">
    <property type="entry name" value="LysM domain"/>
    <property type="match status" value="2"/>
</dbReference>
<proteinExistence type="predicted"/>
<dbReference type="RefSeq" id="WP_097195610.1">
    <property type="nucleotide sequence ID" value="NZ_OBQI01000004.1"/>
</dbReference>
<dbReference type="SMART" id="SM00257">
    <property type="entry name" value="LysM"/>
    <property type="match status" value="2"/>
</dbReference>
<dbReference type="Pfam" id="PF01476">
    <property type="entry name" value="LysM"/>
    <property type="match status" value="1"/>
</dbReference>
<keyword evidence="2" id="KW-0472">Membrane</keyword>
<feature type="domain" description="LysM" evidence="3">
    <location>
        <begin position="174"/>
        <end position="223"/>
    </location>
</feature>
<feature type="transmembrane region" description="Helical" evidence="2">
    <location>
        <begin position="55"/>
        <end position="82"/>
    </location>
</feature>
<protein>
    <submittedName>
        <fullName evidence="4">LysM domain-containing protein</fullName>
    </submittedName>
</protein>
<evidence type="ECO:0000259" key="3">
    <source>
        <dbReference type="PROSITE" id="PS51782"/>
    </source>
</evidence>
<dbReference type="CDD" id="cd00118">
    <property type="entry name" value="LysM"/>
    <property type="match status" value="1"/>
</dbReference>
<accession>A0A285V7C1</accession>
<dbReference type="Proteomes" id="UP000219435">
    <property type="component" value="Unassembled WGS sequence"/>
</dbReference>
<name>A0A285V7C1_9ACTN</name>
<feature type="region of interest" description="Disordered" evidence="1">
    <location>
        <begin position="277"/>
        <end position="394"/>
    </location>
</feature>
<sequence length="1123" mass="118425">MTGHAARLLKAVAALVALLAVVVGVPVLMAVLRLVPDSLPSLDEIGAVLTSRDDGQLVGLVLAAGVWVCWALFTAATAAEVVAFARARPVRALPGLGIFQRPAAALVAAVAVGLTVAPLAAGGPASITTAPPLPVAATSTAVPPSVEYASPLFTEQAPVTYSMPDEQAPPAETATYQVQRRDTLWALAERHLGDPLRYPEIARLNPTAVGPDNEIFTGTVLVLPPDAVGLPPIGSAPTTAMTVEDVTVESGDTLWDLTEEITGNGHSWHQAWELNRGRTQPGGATFTDPSLIRPGWTLSIPDATSPATPAPGAPGQPPDESAPPTSEPAPPSAPAPSTAPAADPTPPGTDAPPPPAPGPATNAPTSSPTAAPNSVEPSSAKPHETPTGSTSELPTIAFAAGGGLLLAGASLTALLRYRRSQFRQRRPGRTIGSTPPELLHVERALQVAGSVGSADVTWLDQTLRALVQALARVDGARLPDVVAVCMTDDVLTLVLTEPALEAPEPWTVDPVGTRWSIRRDDPLTYDEQQRAYFFAPFPMLASVGYTAEGERWLVDLERVATLSLSGDVERCLNLARFLAAELAHNTWSEMLQVTLVGFGQELAQINPERLTYTDDVEKAIAVLGGQLESVTDAMHVADVDVLSGRLRDVAGDAWAPHVLLIAPDVAKDDAGLERLMAAIQQQRGRGAVALVLIDDPALGDAARWQLTIDEAGILRIPALGLEVIAQQIPADEAAQLAEVLALAAVTDDRPMPPAHGDKPWDEHADACGGLRVDLSRAARLQPSGTAGADVGPVSGLADTSPWMTNSVLPLSEQTYLDRAATTEQDLQALAPATDVGIRHEVEAADPALDADLADWADPSCPRPKLTLLGPVEVRAQGTLPERNPRRQFYTEIIAYLATRPGSVTSERYATAIWPNEPDVVGKTKVRQSISIVRAWLGTNPVTGADYLPSGVTAGGVGRYRIDDVLIDAELFRRLRVRGLARGVDGIADLQAALDMVTGQPFDLPTSRQGAPGGYSWLVEENSRMDHEYAAMIVDVAHTVATHHLAAGEPELAAAAAKVALRAGSYEDVPLLDLVAACDALDNRAEADAYVARILANHDAEVEEDLPPRTAEILFRRRWTNRAS</sequence>
<dbReference type="PROSITE" id="PS51782">
    <property type="entry name" value="LYSM"/>
    <property type="match status" value="1"/>
</dbReference>
<evidence type="ECO:0000313" key="5">
    <source>
        <dbReference type="Proteomes" id="UP000219435"/>
    </source>
</evidence>
<feature type="compositionally biased region" description="Low complexity" evidence="1">
    <location>
        <begin position="359"/>
        <end position="374"/>
    </location>
</feature>
<dbReference type="SUPFAM" id="SSF54106">
    <property type="entry name" value="LysM domain"/>
    <property type="match status" value="1"/>
</dbReference>
<dbReference type="PANTHER" id="PTHR34700">
    <property type="entry name" value="POTASSIUM BINDING PROTEIN KBP"/>
    <property type="match status" value="1"/>
</dbReference>
<dbReference type="InterPro" id="IPR036388">
    <property type="entry name" value="WH-like_DNA-bd_sf"/>
</dbReference>
<evidence type="ECO:0000313" key="4">
    <source>
        <dbReference type="EMBL" id="SOC50034.1"/>
    </source>
</evidence>
<dbReference type="OrthoDB" id="8444614at2"/>
<dbReference type="InterPro" id="IPR052196">
    <property type="entry name" value="Bact_Kbp"/>
</dbReference>
<feature type="compositionally biased region" description="Pro residues" evidence="1">
    <location>
        <begin position="308"/>
        <end position="334"/>
    </location>
</feature>
<feature type="transmembrane region" description="Helical" evidence="2">
    <location>
        <begin position="103"/>
        <end position="121"/>
    </location>
</feature>